<feature type="non-terminal residue" evidence="2">
    <location>
        <position position="1"/>
    </location>
</feature>
<protein>
    <submittedName>
        <fullName evidence="2">Uncharacterized protein</fullName>
    </submittedName>
</protein>
<accession>A0ABQ5KHX2</accession>
<evidence type="ECO:0000313" key="2">
    <source>
        <dbReference type="EMBL" id="GKT30535.1"/>
    </source>
</evidence>
<dbReference type="Proteomes" id="UP001057375">
    <property type="component" value="Unassembled WGS sequence"/>
</dbReference>
<proteinExistence type="predicted"/>
<comment type="caution">
    <text evidence="2">The sequence shown here is derived from an EMBL/GenBank/DDBJ whole genome shotgun (WGS) entry which is preliminary data.</text>
</comment>
<evidence type="ECO:0000313" key="3">
    <source>
        <dbReference type="Proteomes" id="UP001057375"/>
    </source>
</evidence>
<reference evidence="2" key="1">
    <citation type="submission" date="2022-03" db="EMBL/GenBank/DDBJ databases">
        <title>Draft genome sequence of Aduncisulcus paluster, a free-living microaerophilic Fornicata.</title>
        <authorList>
            <person name="Yuyama I."/>
            <person name="Kume K."/>
            <person name="Tamura T."/>
            <person name="Inagaki Y."/>
            <person name="Hashimoto T."/>
        </authorList>
    </citation>
    <scope>NUCLEOTIDE SEQUENCE</scope>
    <source>
        <strain evidence="2">NY0171</strain>
    </source>
</reference>
<name>A0ABQ5KHX2_9EUKA</name>
<gene>
    <name evidence="2" type="ORF">ADUPG1_001551</name>
</gene>
<sequence>EFKKAKCEIKPVEKLKEAVEKGDKIAEKEWDKRIQRETRWNLTREVEEKTPLLAGDVIRIKEIKDREAYFKKKDEERKTAEETQRKNERKMVKELRAALDAKNRIYPKTPSRKERATDARYRAVLNRKLEARKNLREGTETVEDKIVLEGRPFFEIQYPTDPKPGRRSAPEEAETLLKEGSLDNLSRVMGPDLLKGMEKMVELKDQITPEDIKKFSIVCAKETSNPVNPDDDYQKLVMALFKYMEDLFEDLDETPAAVEPFRVELVDETRCVAEQYRQIRRDWKDEIQEQLIKME</sequence>
<dbReference type="EMBL" id="BQXS01001356">
    <property type="protein sequence ID" value="GKT30535.1"/>
    <property type="molecule type" value="Genomic_DNA"/>
</dbReference>
<keyword evidence="3" id="KW-1185">Reference proteome</keyword>
<organism evidence="2 3">
    <name type="scientific">Aduncisulcus paluster</name>
    <dbReference type="NCBI Taxonomy" id="2918883"/>
    <lineage>
        <taxon>Eukaryota</taxon>
        <taxon>Metamonada</taxon>
        <taxon>Carpediemonas-like organisms</taxon>
        <taxon>Aduncisulcus</taxon>
    </lineage>
</organism>
<feature type="non-terminal residue" evidence="2">
    <location>
        <position position="295"/>
    </location>
</feature>
<feature type="region of interest" description="Disordered" evidence="1">
    <location>
        <begin position="71"/>
        <end position="90"/>
    </location>
</feature>
<feature type="region of interest" description="Disordered" evidence="1">
    <location>
        <begin position="158"/>
        <end position="178"/>
    </location>
</feature>
<evidence type="ECO:0000256" key="1">
    <source>
        <dbReference type="SAM" id="MobiDB-lite"/>
    </source>
</evidence>